<protein>
    <recommendedName>
        <fullName evidence="4">DUF4932 domain-containing protein</fullName>
    </recommendedName>
</protein>
<dbReference type="Proteomes" id="UP001524499">
    <property type="component" value="Unassembled WGS sequence"/>
</dbReference>
<feature type="chain" id="PRO_5046117021" description="DUF4932 domain-containing protein" evidence="1">
    <location>
        <begin position="22"/>
        <end position="406"/>
    </location>
</feature>
<keyword evidence="1" id="KW-0732">Signal</keyword>
<evidence type="ECO:0000256" key="1">
    <source>
        <dbReference type="SAM" id="SignalP"/>
    </source>
</evidence>
<reference evidence="2 3" key="1">
    <citation type="submission" date="2022-07" db="EMBL/GenBank/DDBJ databases">
        <title>Methylomonas rivi sp. nov., Methylomonas rosea sp. nov., Methylomonas aureus sp. nov. and Methylomonas subterranea sp. nov., four novel methanotrophs isolated from a freshwater creek and the deep terrestrial subsurface.</title>
        <authorList>
            <person name="Abin C."/>
            <person name="Sankaranarayanan K."/>
            <person name="Garner C."/>
            <person name="Sindelar R."/>
            <person name="Kotary K."/>
            <person name="Garner R."/>
            <person name="Barclay S."/>
            <person name="Lawson P."/>
            <person name="Krumholz L."/>
        </authorList>
    </citation>
    <scope>NUCLEOTIDE SEQUENCE [LARGE SCALE GENOMIC DNA]</scope>
    <source>
        <strain evidence="2 3">SURF-2</strain>
    </source>
</reference>
<name>A0ABT1TGV6_9GAMM</name>
<gene>
    <name evidence="2" type="ORF">NP590_10285</name>
</gene>
<sequence>MKRTQSLWGAGLLLCGLSASAAAPGPEALFQNRFFTLSQNAELLCATSEQQFLSSERLAEVIRFYENNHPNLRQQAVAVLTDHANSEHLEDLAGYKDDCQKQVSAELCVLEKYWDDKDAAWRALALFYDTKTVIKHSEDYRYQVKRFGADHIRVFEKAIRKIPAFLRQSISKAKPVENLQREIADKPSAIQELIHDAFQEDYNTSIWQDHTHPLTFTPGMGFRSQTVAQVFSGQNLIVFTVKEFDKGKEGATYRDIDVQYLVDFRLPIVVHEIAHTIDNFHFWNGTDDLYFFYKYHKISNDEQIMKIIADAKLALWPSKWFEAFEYLHEVNDGRYDGNTQEKLAELVAQYVLIPERLQTSSPAAYQWLRNEVFRGIEYQGYDRCPTPVTRPLSWWQKYASGKLLGQ</sequence>
<dbReference type="Gene3D" id="3.40.390.10">
    <property type="entry name" value="Collagenase (Catalytic Domain)"/>
    <property type="match status" value="1"/>
</dbReference>
<dbReference type="RefSeq" id="WP_256602286.1">
    <property type="nucleotide sequence ID" value="NZ_JANIBJ010000016.1"/>
</dbReference>
<dbReference type="EMBL" id="JANIBJ010000016">
    <property type="protein sequence ID" value="MCQ8104491.1"/>
    <property type="molecule type" value="Genomic_DNA"/>
</dbReference>
<evidence type="ECO:0000313" key="2">
    <source>
        <dbReference type="EMBL" id="MCQ8104491.1"/>
    </source>
</evidence>
<evidence type="ECO:0008006" key="4">
    <source>
        <dbReference type="Google" id="ProtNLM"/>
    </source>
</evidence>
<evidence type="ECO:0000313" key="3">
    <source>
        <dbReference type="Proteomes" id="UP001524499"/>
    </source>
</evidence>
<keyword evidence="3" id="KW-1185">Reference proteome</keyword>
<dbReference type="InterPro" id="IPR024079">
    <property type="entry name" value="MetalloPept_cat_dom_sf"/>
</dbReference>
<comment type="caution">
    <text evidence="2">The sequence shown here is derived from an EMBL/GenBank/DDBJ whole genome shotgun (WGS) entry which is preliminary data.</text>
</comment>
<accession>A0ABT1TGV6</accession>
<organism evidence="2 3">
    <name type="scientific">Methylomonas subterranea</name>
    <dbReference type="NCBI Taxonomy" id="2952225"/>
    <lineage>
        <taxon>Bacteria</taxon>
        <taxon>Pseudomonadati</taxon>
        <taxon>Pseudomonadota</taxon>
        <taxon>Gammaproteobacteria</taxon>
        <taxon>Methylococcales</taxon>
        <taxon>Methylococcaceae</taxon>
        <taxon>Methylomonas</taxon>
    </lineage>
</organism>
<proteinExistence type="predicted"/>
<feature type="signal peptide" evidence="1">
    <location>
        <begin position="1"/>
        <end position="21"/>
    </location>
</feature>